<organism evidence="1 2">
    <name type="scientific">Mytilus coruscus</name>
    <name type="common">Sea mussel</name>
    <dbReference type="NCBI Taxonomy" id="42192"/>
    <lineage>
        <taxon>Eukaryota</taxon>
        <taxon>Metazoa</taxon>
        <taxon>Spiralia</taxon>
        <taxon>Lophotrochozoa</taxon>
        <taxon>Mollusca</taxon>
        <taxon>Bivalvia</taxon>
        <taxon>Autobranchia</taxon>
        <taxon>Pteriomorphia</taxon>
        <taxon>Mytilida</taxon>
        <taxon>Mytiloidea</taxon>
        <taxon>Mytilidae</taxon>
        <taxon>Mytilinae</taxon>
        <taxon>Mytilus</taxon>
    </lineage>
</organism>
<reference evidence="1 2" key="1">
    <citation type="submission" date="2020-06" db="EMBL/GenBank/DDBJ databases">
        <authorList>
            <person name="Li R."/>
            <person name="Bekaert M."/>
        </authorList>
    </citation>
    <scope>NUCLEOTIDE SEQUENCE [LARGE SCALE GENOMIC DNA]</scope>
    <source>
        <strain evidence="2">wild</strain>
    </source>
</reference>
<dbReference type="OrthoDB" id="3267074at2759"/>
<sequence length="161" mass="19011">MLKYDLGNATEWLDIQMKKEELLNKTNKGINAYWIERITSLAKLYTGLRYLNSDIFMLGKIHPLLRIKHQSLRDSKRVPTKIKLLTGTYMLHPSRYKIHKEGTEDHSISCDCKEETLEHMFIGCEAWNYLRDPILQTIKNILTKNKRYQLVMKNQAKKKDA</sequence>
<evidence type="ECO:0008006" key="3">
    <source>
        <dbReference type="Google" id="ProtNLM"/>
    </source>
</evidence>
<gene>
    <name evidence="1" type="ORF">MCOR_14341</name>
</gene>
<keyword evidence="2" id="KW-1185">Reference proteome</keyword>
<evidence type="ECO:0000313" key="1">
    <source>
        <dbReference type="EMBL" id="CAC5378098.1"/>
    </source>
</evidence>
<dbReference type="EMBL" id="CACVKT020002492">
    <property type="protein sequence ID" value="CAC5378098.1"/>
    <property type="molecule type" value="Genomic_DNA"/>
</dbReference>
<proteinExistence type="predicted"/>
<dbReference type="AlphaFoldDB" id="A0A6J8B2K2"/>
<protein>
    <recommendedName>
        <fullName evidence="3">Reverse transcriptase zinc-binding domain-containing protein</fullName>
    </recommendedName>
</protein>
<accession>A0A6J8B2K2</accession>
<dbReference type="Proteomes" id="UP000507470">
    <property type="component" value="Unassembled WGS sequence"/>
</dbReference>
<evidence type="ECO:0000313" key="2">
    <source>
        <dbReference type="Proteomes" id="UP000507470"/>
    </source>
</evidence>
<name>A0A6J8B2K2_MYTCO</name>